<accession>A0A0C9Z2V9</accession>
<sequence length="72" mass="8332">MSDRSHHILVPRKHGLKSPMRPSRKKTLWKPSRDLTISASWSSLSPIDFLPHHYFIIHLNKILTFSHACFAG</sequence>
<dbReference type="Proteomes" id="UP000054018">
    <property type="component" value="Unassembled WGS sequence"/>
</dbReference>
<keyword evidence="2" id="KW-1185">Reference proteome</keyword>
<protein>
    <submittedName>
        <fullName evidence="1">Uncharacterized protein</fullName>
    </submittedName>
</protein>
<evidence type="ECO:0000313" key="1">
    <source>
        <dbReference type="EMBL" id="KIK14388.1"/>
    </source>
</evidence>
<reference evidence="1 2" key="1">
    <citation type="submission" date="2014-04" db="EMBL/GenBank/DDBJ databases">
        <authorList>
            <consortium name="DOE Joint Genome Institute"/>
            <person name="Kuo A."/>
            <person name="Kohler A."/>
            <person name="Costa M.D."/>
            <person name="Nagy L.G."/>
            <person name="Floudas D."/>
            <person name="Copeland A."/>
            <person name="Barry K.W."/>
            <person name="Cichocki N."/>
            <person name="Veneault-Fourrey C."/>
            <person name="LaButti K."/>
            <person name="Lindquist E.A."/>
            <person name="Lipzen A."/>
            <person name="Lundell T."/>
            <person name="Morin E."/>
            <person name="Murat C."/>
            <person name="Sun H."/>
            <person name="Tunlid A."/>
            <person name="Henrissat B."/>
            <person name="Grigoriev I.V."/>
            <person name="Hibbett D.S."/>
            <person name="Martin F."/>
            <person name="Nordberg H.P."/>
            <person name="Cantor M.N."/>
            <person name="Hua S.X."/>
        </authorList>
    </citation>
    <scope>NUCLEOTIDE SEQUENCE [LARGE SCALE GENOMIC DNA]</scope>
    <source>
        <strain evidence="1 2">441</strain>
    </source>
</reference>
<reference evidence="2" key="2">
    <citation type="submission" date="2015-01" db="EMBL/GenBank/DDBJ databases">
        <title>Evolutionary Origins and Diversification of the Mycorrhizal Mutualists.</title>
        <authorList>
            <consortium name="DOE Joint Genome Institute"/>
            <consortium name="Mycorrhizal Genomics Consortium"/>
            <person name="Kohler A."/>
            <person name="Kuo A."/>
            <person name="Nagy L.G."/>
            <person name="Floudas D."/>
            <person name="Copeland A."/>
            <person name="Barry K.W."/>
            <person name="Cichocki N."/>
            <person name="Veneault-Fourrey C."/>
            <person name="LaButti K."/>
            <person name="Lindquist E.A."/>
            <person name="Lipzen A."/>
            <person name="Lundell T."/>
            <person name="Morin E."/>
            <person name="Murat C."/>
            <person name="Riley R."/>
            <person name="Ohm R."/>
            <person name="Sun H."/>
            <person name="Tunlid A."/>
            <person name="Henrissat B."/>
            <person name="Grigoriev I.V."/>
            <person name="Hibbett D.S."/>
            <person name="Martin F."/>
        </authorList>
    </citation>
    <scope>NUCLEOTIDE SEQUENCE [LARGE SCALE GENOMIC DNA]</scope>
    <source>
        <strain evidence="2">441</strain>
    </source>
</reference>
<organism evidence="1 2">
    <name type="scientific">Pisolithus microcarpus 441</name>
    <dbReference type="NCBI Taxonomy" id="765257"/>
    <lineage>
        <taxon>Eukaryota</taxon>
        <taxon>Fungi</taxon>
        <taxon>Dikarya</taxon>
        <taxon>Basidiomycota</taxon>
        <taxon>Agaricomycotina</taxon>
        <taxon>Agaricomycetes</taxon>
        <taxon>Agaricomycetidae</taxon>
        <taxon>Boletales</taxon>
        <taxon>Sclerodermatineae</taxon>
        <taxon>Pisolithaceae</taxon>
        <taxon>Pisolithus</taxon>
    </lineage>
</organism>
<evidence type="ECO:0000313" key="2">
    <source>
        <dbReference type="Proteomes" id="UP000054018"/>
    </source>
</evidence>
<dbReference type="AlphaFoldDB" id="A0A0C9Z2V9"/>
<name>A0A0C9Z2V9_9AGAM</name>
<proteinExistence type="predicted"/>
<dbReference type="EMBL" id="KN833940">
    <property type="protein sequence ID" value="KIK14388.1"/>
    <property type="molecule type" value="Genomic_DNA"/>
</dbReference>
<dbReference type="HOGENOM" id="CLU_2723144_0_0_1"/>
<gene>
    <name evidence="1" type="ORF">PISMIDRAFT_17304</name>
</gene>